<evidence type="ECO:0000256" key="1">
    <source>
        <dbReference type="SAM" id="Phobius"/>
    </source>
</evidence>
<name>A0A061EJF5_THECC</name>
<dbReference type="Proteomes" id="UP000026915">
    <property type="component" value="Chromosome 4"/>
</dbReference>
<proteinExistence type="predicted"/>
<dbReference type="InParanoid" id="A0A061EJF5"/>
<dbReference type="EMBL" id="CM001882">
    <property type="protein sequence ID" value="EOY05140.1"/>
    <property type="molecule type" value="Genomic_DNA"/>
</dbReference>
<accession>A0A061EJF5</accession>
<keyword evidence="1" id="KW-0812">Transmembrane</keyword>
<dbReference type="Gramene" id="EOY05140">
    <property type="protein sequence ID" value="EOY05140"/>
    <property type="gene ID" value="TCM_020223"/>
</dbReference>
<protein>
    <submittedName>
        <fullName evidence="2">Uncharacterized protein</fullName>
    </submittedName>
</protein>
<reference evidence="2 3" key="1">
    <citation type="journal article" date="2013" name="Genome Biol.">
        <title>The genome sequence of the most widely cultivated cacao type and its use to identify candidate genes regulating pod color.</title>
        <authorList>
            <person name="Motamayor J.C."/>
            <person name="Mockaitis K."/>
            <person name="Schmutz J."/>
            <person name="Haiminen N."/>
            <person name="Iii D.L."/>
            <person name="Cornejo O."/>
            <person name="Findley S.D."/>
            <person name="Zheng P."/>
            <person name="Utro F."/>
            <person name="Royaert S."/>
            <person name="Saski C."/>
            <person name="Jenkins J."/>
            <person name="Podicheti R."/>
            <person name="Zhao M."/>
            <person name="Scheffler B.E."/>
            <person name="Stack J.C."/>
            <person name="Feltus F.A."/>
            <person name="Mustiga G.M."/>
            <person name="Amores F."/>
            <person name="Phillips W."/>
            <person name="Marelli J.P."/>
            <person name="May G.D."/>
            <person name="Shapiro H."/>
            <person name="Ma J."/>
            <person name="Bustamante C.D."/>
            <person name="Schnell R.J."/>
            <person name="Main D."/>
            <person name="Gilbert D."/>
            <person name="Parida L."/>
            <person name="Kuhn D.N."/>
        </authorList>
    </citation>
    <scope>NUCLEOTIDE SEQUENCE [LARGE SCALE GENOMIC DNA]</scope>
    <source>
        <strain evidence="3">cv. Matina 1-6</strain>
    </source>
</reference>
<feature type="transmembrane region" description="Helical" evidence="1">
    <location>
        <begin position="35"/>
        <end position="56"/>
    </location>
</feature>
<sequence>MRTTRRHGNFTAKLVLHNLAIYGEAENGVSGSRSFHLLALPTLGGGIVIIATLLAFPAVDFTEQIRVGSRNQDVFYAIIVSLVAPPS</sequence>
<organism evidence="2 3">
    <name type="scientific">Theobroma cacao</name>
    <name type="common">Cacao</name>
    <name type="synonym">Cocoa</name>
    <dbReference type="NCBI Taxonomy" id="3641"/>
    <lineage>
        <taxon>Eukaryota</taxon>
        <taxon>Viridiplantae</taxon>
        <taxon>Streptophyta</taxon>
        <taxon>Embryophyta</taxon>
        <taxon>Tracheophyta</taxon>
        <taxon>Spermatophyta</taxon>
        <taxon>Magnoliopsida</taxon>
        <taxon>eudicotyledons</taxon>
        <taxon>Gunneridae</taxon>
        <taxon>Pentapetalae</taxon>
        <taxon>rosids</taxon>
        <taxon>malvids</taxon>
        <taxon>Malvales</taxon>
        <taxon>Malvaceae</taxon>
        <taxon>Byttnerioideae</taxon>
        <taxon>Theobroma</taxon>
    </lineage>
</organism>
<keyword evidence="3" id="KW-1185">Reference proteome</keyword>
<evidence type="ECO:0000313" key="2">
    <source>
        <dbReference type="EMBL" id="EOY05140.1"/>
    </source>
</evidence>
<keyword evidence="1" id="KW-0472">Membrane</keyword>
<keyword evidence="1" id="KW-1133">Transmembrane helix</keyword>
<gene>
    <name evidence="2" type="ORF">TCM_020223</name>
</gene>
<dbReference type="HOGENOM" id="CLU_2487921_0_0_1"/>
<dbReference type="AlphaFoldDB" id="A0A061EJF5"/>
<evidence type="ECO:0000313" key="3">
    <source>
        <dbReference type="Proteomes" id="UP000026915"/>
    </source>
</evidence>